<dbReference type="PRINTS" id="PR00364">
    <property type="entry name" value="DISEASERSIST"/>
</dbReference>
<feature type="repeat" description="TPR" evidence="1">
    <location>
        <begin position="648"/>
        <end position="681"/>
    </location>
</feature>
<sequence length="749" mass="85216">MTDRVSYGNIDGGNVFTGVTASGSATQNFNFHNSSPSTDSCHAIAYHRNEDFVGRPDINEKLEALLSPTSNEAQTAALWGLGGSGKTQIALEYAHNRSHDSSCSVFWVHADNKTTFSQDYKTIATALGLDSKLDGEDLLKEVQNGIQSKRRWLLVIDNADDLALFGVKASLDKPTSNLRDYIPKGPRGTVLWTSRDKNIAGTLVSPQRGLSVTSMTVDEAQQLLEKATNQTMNSDEIPSARRLLEELSWLPLAISQAGAYIRRTRTPIDEYLLMLTEGKERWRVLKESEFDRHRRSDAPNSVLETWNISIRRIKKENRTAYKMLHIIAYVDNQNIPVEVLVAAAVFSSRRGKKAPHRQELEARSAILRLEEFSFITPQQTVAGKETFEMHKLVQEASRYGLYAKSLPKRDVMALRWWSRLVRKGHGRDEAYFASAALEIMTQLFDYDMDDTEQWPLFERYLAHAMRVCDWVDICVREKVSDLLKDIGNYMYDRGRWDAAAMMHQRALDLRREMLGKKDWKYIKGLVNLGWALYRLDRLQESEEATSEALRLACKCLGKEHSLALASRCLVSAVYQKQGRLDEAEAMAVEALQLARDTYGESSDTATGCLQELAVVHVDQGQLEGALEAQLEVLEAFRQMHGERHSYTAGTLHYLGGTYYRQQDWAQAKECFTKALEINREILGEDHPHTLATMRNLAYVRREQGHDLEATAQMRECLRLCHQFLGPNHPHTKDADKVFEKWAEERNPEY</sequence>
<evidence type="ECO:0000313" key="4">
    <source>
        <dbReference type="Proteomes" id="UP000050424"/>
    </source>
</evidence>
<keyword evidence="1" id="KW-0802">TPR repeat</keyword>
<gene>
    <name evidence="3" type="ORF">AK830_g1381</name>
</gene>
<protein>
    <recommendedName>
        <fullName evidence="2">NB-ARC domain-containing protein</fullName>
    </recommendedName>
</protein>
<reference evidence="3 4" key="1">
    <citation type="submission" date="2015-09" db="EMBL/GenBank/DDBJ databases">
        <title>Draft genome of a European isolate of the apple canker pathogen Neonectria ditissima.</title>
        <authorList>
            <person name="Gomez-Cortecero A."/>
            <person name="Harrison R.J."/>
            <person name="Armitage A.D."/>
        </authorList>
    </citation>
    <scope>NUCLEOTIDE SEQUENCE [LARGE SCALE GENOMIC DNA]</scope>
    <source>
        <strain evidence="3 4">R09/05</strain>
    </source>
</reference>
<dbReference type="Pfam" id="PF13424">
    <property type="entry name" value="TPR_12"/>
    <property type="match status" value="2"/>
</dbReference>
<dbReference type="PROSITE" id="PS50005">
    <property type="entry name" value="TPR"/>
    <property type="match status" value="1"/>
</dbReference>
<feature type="domain" description="NB-ARC" evidence="2">
    <location>
        <begin position="62"/>
        <end position="230"/>
    </location>
</feature>
<dbReference type="EMBL" id="LKCW01000010">
    <property type="protein sequence ID" value="KPM45174.1"/>
    <property type="molecule type" value="Genomic_DNA"/>
</dbReference>
<dbReference type="SMART" id="SM00028">
    <property type="entry name" value="TPR"/>
    <property type="match status" value="5"/>
</dbReference>
<evidence type="ECO:0000259" key="2">
    <source>
        <dbReference type="Pfam" id="PF00931"/>
    </source>
</evidence>
<dbReference type="PANTHER" id="PTHR46082:SF6">
    <property type="entry name" value="AAA+ ATPASE DOMAIN-CONTAINING PROTEIN-RELATED"/>
    <property type="match status" value="1"/>
</dbReference>
<dbReference type="SUPFAM" id="SSF48452">
    <property type="entry name" value="TPR-like"/>
    <property type="match status" value="2"/>
</dbReference>
<name>A0A0P7BN39_9HYPO</name>
<dbReference type="AlphaFoldDB" id="A0A0P7BN39"/>
<comment type="caution">
    <text evidence="3">The sequence shown here is derived from an EMBL/GenBank/DDBJ whole genome shotgun (WGS) entry which is preliminary data.</text>
</comment>
<evidence type="ECO:0000256" key="1">
    <source>
        <dbReference type="PROSITE-ProRule" id="PRU00339"/>
    </source>
</evidence>
<dbReference type="Pfam" id="PF00931">
    <property type="entry name" value="NB-ARC"/>
    <property type="match status" value="1"/>
</dbReference>
<dbReference type="Pfam" id="PF13374">
    <property type="entry name" value="TPR_10"/>
    <property type="match status" value="1"/>
</dbReference>
<dbReference type="Proteomes" id="UP000050424">
    <property type="component" value="Unassembled WGS sequence"/>
</dbReference>
<dbReference type="OrthoDB" id="5986190at2759"/>
<dbReference type="SUPFAM" id="SSF52540">
    <property type="entry name" value="P-loop containing nucleoside triphosphate hydrolases"/>
    <property type="match status" value="1"/>
</dbReference>
<accession>A0A0P7BN39</accession>
<dbReference type="Gene3D" id="3.40.50.300">
    <property type="entry name" value="P-loop containing nucleotide triphosphate hydrolases"/>
    <property type="match status" value="1"/>
</dbReference>
<proteinExistence type="predicted"/>
<dbReference type="InterPro" id="IPR027417">
    <property type="entry name" value="P-loop_NTPase"/>
</dbReference>
<dbReference type="InterPro" id="IPR019734">
    <property type="entry name" value="TPR_rpt"/>
</dbReference>
<dbReference type="Gene3D" id="1.25.40.10">
    <property type="entry name" value="Tetratricopeptide repeat domain"/>
    <property type="match status" value="2"/>
</dbReference>
<organism evidence="3 4">
    <name type="scientific">Neonectria ditissima</name>
    <dbReference type="NCBI Taxonomy" id="78410"/>
    <lineage>
        <taxon>Eukaryota</taxon>
        <taxon>Fungi</taxon>
        <taxon>Dikarya</taxon>
        <taxon>Ascomycota</taxon>
        <taxon>Pezizomycotina</taxon>
        <taxon>Sordariomycetes</taxon>
        <taxon>Hypocreomycetidae</taxon>
        <taxon>Hypocreales</taxon>
        <taxon>Nectriaceae</taxon>
        <taxon>Neonectria</taxon>
    </lineage>
</organism>
<keyword evidence="4" id="KW-1185">Reference proteome</keyword>
<evidence type="ECO:0000313" key="3">
    <source>
        <dbReference type="EMBL" id="KPM45174.1"/>
    </source>
</evidence>
<dbReference type="STRING" id="78410.A0A0P7BN39"/>
<dbReference type="InterPro" id="IPR053137">
    <property type="entry name" value="NLR-like"/>
</dbReference>
<dbReference type="PANTHER" id="PTHR46082">
    <property type="entry name" value="ATP/GTP-BINDING PROTEIN-RELATED"/>
    <property type="match status" value="1"/>
</dbReference>
<dbReference type="GO" id="GO:0043531">
    <property type="term" value="F:ADP binding"/>
    <property type="evidence" value="ECO:0007669"/>
    <property type="project" value="InterPro"/>
</dbReference>
<dbReference type="InterPro" id="IPR011990">
    <property type="entry name" value="TPR-like_helical_dom_sf"/>
</dbReference>
<dbReference type="InterPro" id="IPR002182">
    <property type="entry name" value="NB-ARC"/>
</dbReference>